<name>A0A0G0NH57_9BACT</name>
<reference evidence="1 2" key="1">
    <citation type="journal article" date="2015" name="Nature">
        <title>rRNA introns, odd ribosomes, and small enigmatic genomes across a large radiation of phyla.</title>
        <authorList>
            <person name="Brown C.T."/>
            <person name="Hug L.A."/>
            <person name="Thomas B.C."/>
            <person name="Sharon I."/>
            <person name="Castelle C.J."/>
            <person name="Singh A."/>
            <person name="Wilkins M.J."/>
            <person name="Williams K.H."/>
            <person name="Banfield J.F."/>
        </authorList>
    </citation>
    <scope>NUCLEOTIDE SEQUENCE [LARGE SCALE GENOMIC DNA]</scope>
</reference>
<accession>A0A0G0NH57</accession>
<evidence type="ECO:0000313" key="2">
    <source>
        <dbReference type="Proteomes" id="UP000034665"/>
    </source>
</evidence>
<comment type="caution">
    <text evidence="1">The sequence shown here is derived from an EMBL/GenBank/DDBJ whole genome shotgun (WGS) entry which is preliminary data.</text>
</comment>
<dbReference type="AlphaFoldDB" id="A0A0G0NH57"/>
<evidence type="ECO:0000313" key="1">
    <source>
        <dbReference type="EMBL" id="KKR12121.1"/>
    </source>
</evidence>
<sequence length="119" mass="12799">MPQVLILDSTGGALTARNLKDTLETALHTIVAKELGTSDILLDPSKVGVVTIPCSMNYFEAGPTSQICIMVFAHWSQEREDNLESVRVPQIAAGVREILPEDICGGVFVRLAPGGFAKF</sequence>
<dbReference type="Proteomes" id="UP000034665">
    <property type="component" value="Unassembled WGS sequence"/>
</dbReference>
<dbReference type="EMBL" id="LBWR01000003">
    <property type="protein sequence ID" value="KKR12121.1"/>
    <property type="molecule type" value="Genomic_DNA"/>
</dbReference>
<dbReference type="STRING" id="1619013.UT41_C0003G0048"/>
<proteinExistence type="predicted"/>
<gene>
    <name evidence="1" type="ORF">UT41_C0003G0048</name>
</gene>
<organism evidence="1 2">
    <name type="scientific">Candidatus Wolfebacteria bacterium GW2011_GWC2_39_22</name>
    <dbReference type="NCBI Taxonomy" id="1619013"/>
    <lineage>
        <taxon>Bacteria</taxon>
        <taxon>Candidatus Wolfeibacteriota</taxon>
    </lineage>
</organism>
<protein>
    <submittedName>
        <fullName evidence="1">Uncharacterized protein</fullName>
    </submittedName>
</protein>